<name>A0A0E4BRG9_9BRAD</name>
<evidence type="ECO:0000313" key="1">
    <source>
        <dbReference type="EMBL" id="BAR58311.1"/>
    </source>
</evidence>
<organism evidence="1 2">
    <name type="scientific">Bradyrhizobium diazoefficiens</name>
    <dbReference type="NCBI Taxonomy" id="1355477"/>
    <lineage>
        <taxon>Bacteria</taxon>
        <taxon>Pseudomonadati</taxon>
        <taxon>Pseudomonadota</taxon>
        <taxon>Alphaproteobacteria</taxon>
        <taxon>Hyphomicrobiales</taxon>
        <taxon>Nitrobacteraceae</taxon>
        <taxon>Bradyrhizobium</taxon>
    </lineage>
</organism>
<protein>
    <submittedName>
        <fullName evidence="1">Uncharacterized protein</fullName>
    </submittedName>
</protein>
<dbReference type="EMBL" id="AP014685">
    <property type="protein sequence ID" value="BAR58311.1"/>
    <property type="molecule type" value="Genomic_DNA"/>
</dbReference>
<reference evidence="1 2" key="1">
    <citation type="submission" date="2014-11" db="EMBL/GenBank/DDBJ databases">
        <title>Symbiosis island explosion on the genome of extra-slow-growing strains of soybean bradyrhizobia with massive insertion sequences.</title>
        <authorList>
            <person name="Iida T."/>
            <person name="Minamisawa K."/>
        </authorList>
    </citation>
    <scope>NUCLEOTIDE SEQUENCE [LARGE SCALE GENOMIC DNA]</scope>
    <source>
        <strain evidence="1 2">NK6</strain>
    </source>
</reference>
<proteinExistence type="predicted"/>
<accession>A0A0E4BRG9</accession>
<evidence type="ECO:0000313" key="2">
    <source>
        <dbReference type="Proteomes" id="UP000063308"/>
    </source>
</evidence>
<dbReference type="AlphaFoldDB" id="A0A0E4BRG9"/>
<sequence>MELFRSRQLRSIRSIPRQNSFVKCKYLMYYSDYRYN</sequence>
<dbReference type="Proteomes" id="UP000063308">
    <property type="component" value="Chromosome"/>
</dbReference>
<gene>
    <name evidence="1" type="ORF">NK6_5152</name>
</gene>